<dbReference type="GO" id="GO:0015031">
    <property type="term" value="P:protein transport"/>
    <property type="evidence" value="ECO:0007669"/>
    <property type="project" value="UniProtKB-KW"/>
</dbReference>
<accession>A0A1D1YJ64</accession>
<dbReference type="InterPro" id="IPR046364">
    <property type="entry name" value="Exo70_C"/>
</dbReference>
<name>A0A1D1YJ64_9ARAE</name>
<evidence type="ECO:0000256" key="1">
    <source>
        <dbReference type="ARBA" id="ARBA00006756"/>
    </source>
</evidence>
<evidence type="ECO:0000313" key="6">
    <source>
        <dbReference type="EMBL" id="JAT54677.1"/>
    </source>
</evidence>
<keyword evidence="3" id="KW-0653">Protein transport</keyword>
<protein>
    <recommendedName>
        <fullName evidence="3">Exocyst subunit Exo70 family protein</fullName>
    </recommendedName>
</protein>
<dbReference type="PANTHER" id="PTHR12542:SF142">
    <property type="entry name" value="EXOCYST SUBUNIT EXO70 FAMILY PROTEIN"/>
    <property type="match status" value="1"/>
</dbReference>
<comment type="similarity">
    <text evidence="1 3">Belongs to the EXO70 family.</text>
</comment>
<keyword evidence="2 3" id="KW-0813">Transport</keyword>
<proteinExistence type="inferred from homology"/>
<dbReference type="InterPro" id="IPR016159">
    <property type="entry name" value="Cullin_repeat-like_dom_sf"/>
</dbReference>
<dbReference type="GO" id="GO:0005546">
    <property type="term" value="F:phosphatidylinositol-4,5-bisphosphate binding"/>
    <property type="evidence" value="ECO:0007669"/>
    <property type="project" value="InterPro"/>
</dbReference>
<dbReference type="SUPFAM" id="SSF74788">
    <property type="entry name" value="Cullin repeat-like"/>
    <property type="match status" value="1"/>
</dbReference>
<dbReference type="AlphaFoldDB" id="A0A1D1YJ64"/>
<keyword evidence="3" id="KW-0268">Exocytosis</keyword>
<dbReference type="EMBL" id="GDJX01013259">
    <property type="protein sequence ID" value="JAT54677.1"/>
    <property type="molecule type" value="Transcribed_RNA"/>
</dbReference>
<sequence length="670" mass="74754">MAAPADGDERVMATAQHIVKSLGTSKNATEDMLLILSTFDNRLSNISDLLSGGGGGGVARCGGRLGERLDAAEGVVFRWGDSSTSGPARGFIPWETSPEEGAEYLAAVDDVISLTEEAEGDEEAAGDAEVLDRAERVLQMTMDRLEEEFRHIMIQNTVPLDAARLYGSIRRMSISFASDAGDGGEAIEDFVSWEEEPEATLEERSVGGSLSKDLLGIDLVRPEAVPYLKSIAERMIRARYEKECCQAYSSVRRDLLDECLAILGVDKISIEEVQRIEWKDLDEKMKKWIHAVKVVVQALLIGEKQLTDLIFEVSPLIAEVCFTETAKGCVMQLLNFAEAVAIGQRSPEKLFRILDMYDALSNVLPDLQAQFPEEARGFLCNEAEIILKGLGVAARGTLAEFENAVQRETSRKPMQFGDIHPMTRYVMNYVKLLVDYSATLDGLIDESGTNTGDLPESKNDDENQCAGDMSPLGRHVLSTVSCMESNIEEKSKLYEDNGLQYIFLMNNILYLVQKVRDSELGVVLGDEWVRKRRGQIRQYARSYLRASWTKVLHCLKDEGIGFSGSSSSASKATLKERFKNFNMAFEEVYRNQIAWKVPDPQLREELRISISEKVIPAYRSFMGRFGSHLEGGRHAAKYIKYTAEDLENYLLDLFEGSSGHFNHSRRKLSS</sequence>
<organism evidence="6">
    <name type="scientific">Anthurium amnicola</name>
    <dbReference type="NCBI Taxonomy" id="1678845"/>
    <lineage>
        <taxon>Eukaryota</taxon>
        <taxon>Viridiplantae</taxon>
        <taxon>Streptophyta</taxon>
        <taxon>Embryophyta</taxon>
        <taxon>Tracheophyta</taxon>
        <taxon>Spermatophyta</taxon>
        <taxon>Magnoliopsida</taxon>
        <taxon>Liliopsida</taxon>
        <taxon>Araceae</taxon>
        <taxon>Pothoideae</taxon>
        <taxon>Potheae</taxon>
        <taxon>Anthurium</taxon>
    </lineage>
</organism>
<evidence type="ECO:0000256" key="3">
    <source>
        <dbReference type="RuleBase" id="RU365026"/>
    </source>
</evidence>
<feature type="region of interest" description="Disordered" evidence="4">
    <location>
        <begin position="447"/>
        <end position="468"/>
    </location>
</feature>
<evidence type="ECO:0000256" key="4">
    <source>
        <dbReference type="SAM" id="MobiDB-lite"/>
    </source>
</evidence>
<dbReference type="FunFam" id="1.20.1280.170:FF:000003">
    <property type="entry name" value="Exocyst subunit Exo70 family protein"/>
    <property type="match status" value="1"/>
</dbReference>
<dbReference type="Gene3D" id="1.20.1280.170">
    <property type="entry name" value="Exocyst complex component Exo70"/>
    <property type="match status" value="1"/>
</dbReference>
<dbReference type="Pfam" id="PF20669">
    <property type="entry name" value="Exo70_N"/>
    <property type="match status" value="1"/>
</dbReference>
<dbReference type="PANTHER" id="PTHR12542">
    <property type="entry name" value="EXOCYST COMPLEX PROTEIN EXO70"/>
    <property type="match status" value="1"/>
</dbReference>
<comment type="function">
    <text evidence="3">Component of the exocyst complex.</text>
</comment>
<evidence type="ECO:0000256" key="2">
    <source>
        <dbReference type="ARBA" id="ARBA00022448"/>
    </source>
</evidence>
<feature type="domain" description="Exocyst complex subunit Exo70 C-terminal" evidence="5">
    <location>
        <begin position="286"/>
        <end position="652"/>
    </location>
</feature>
<dbReference type="Pfam" id="PF03081">
    <property type="entry name" value="Exo70_C"/>
    <property type="match status" value="1"/>
</dbReference>
<reference evidence="6" key="1">
    <citation type="submission" date="2015-07" db="EMBL/GenBank/DDBJ databases">
        <title>Transcriptome Assembly of Anthurium amnicola.</title>
        <authorList>
            <person name="Suzuki J."/>
        </authorList>
    </citation>
    <scope>NUCLEOTIDE SEQUENCE</scope>
</reference>
<dbReference type="GO" id="GO:0000145">
    <property type="term" value="C:exocyst"/>
    <property type="evidence" value="ECO:0007669"/>
    <property type="project" value="InterPro"/>
</dbReference>
<gene>
    <name evidence="6" type="primary">Exoc7_5</name>
    <name evidence="6" type="ORF">g.30750</name>
</gene>
<dbReference type="GO" id="GO:0006887">
    <property type="term" value="P:exocytosis"/>
    <property type="evidence" value="ECO:0007669"/>
    <property type="project" value="UniProtKB-KW"/>
</dbReference>
<evidence type="ECO:0000259" key="5">
    <source>
        <dbReference type="Pfam" id="PF03081"/>
    </source>
</evidence>
<dbReference type="InterPro" id="IPR004140">
    <property type="entry name" value="Exo70"/>
</dbReference>